<keyword evidence="2" id="KW-1185">Reference proteome</keyword>
<dbReference type="EMBL" id="BGPR01085590">
    <property type="protein sequence ID" value="GBM00112.1"/>
    <property type="molecule type" value="Genomic_DNA"/>
</dbReference>
<comment type="caution">
    <text evidence="1">The sequence shown here is derived from an EMBL/GenBank/DDBJ whole genome shotgun (WGS) entry which is preliminary data.</text>
</comment>
<sequence length="98" mass="11216">MPSWKIFKQQDGYLAGTYYQMVTSTLPVRINHVKKITKSNQQGWMDFGMSVFTPNGTSALPVRVREEDNLKAQQQDGWILACCLYTKMAHLHCLSVCM</sequence>
<name>A0A4Y2C6R5_ARAVE</name>
<organism evidence="1 2">
    <name type="scientific">Araneus ventricosus</name>
    <name type="common">Orbweaver spider</name>
    <name type="synonym">Epeira ventricosa</name>
    <dbReference type="NCBI Taxonomy" id="182803"/>
    <lineage>
        <taxon>Eukaryota</taxon>
        <taxon>Metazoa</taxon>
        <taxon>Ecdysozoa</taxon>
        <taxon>Arthropoda</taxon>
        <taxon>Chelicerata</taxon>
        <taxon>Arachnida</taxon>
        <taxon>Araneae</taxon>
        <taxon>Araneomorphae</taxon>
        <taxon>Entelegynae</taxon>
        <taxon>Araneoidea</taxon>
        <taxon>Araneidae</taxon>
        <taxon>Araneus</taxon>
    </lineage>
</organism>
<dbReference type="Proteomes" id="UP000499080">
    <property type="component" value="Unassembled WGS sequence"/>
</dbReference>
<gene>
    <name evidence="1" type="ORF">AVEN_111138_1</name>
</gene>
<protein>
    <submittedName>
        <fullName evidence="1">Uncharacterized protein</fullName>
    </submittedName>
</protein>
<accession>A0A4Y2C6R5</accession>
<proteinExistence type="predicted"/>
<reference evidence="1 2" key="1">
    <citation type="journal article" date="2019" name="Sci. Rep.">
        <title>Orb-weaving spider Araneus ventricosus genome elucidates the spidroin gene catalogue.</title>
        <authorList>
            <person name="Kono N."/>
            <person name="Nakamura H."/>
            <person name="Ohtoshi R."/>
            <person name="Moran D.A.P."/>
            <person name="Shinohara A."/>
            <person name="Yoshida Y."/>
            <person name="Fujiwara M."/>
            <person name="Mori M."/>
            <person name="Tomita M."/>
            <person name="Arakawa K."/>
        </authorList>
    </citation>
    <scope>NUCLEOTIDE SEQUENCE [LARGE SCALE GENOMIC DNA]</scope>
</reference>
<evidence type="ECO:0000313" key="1">
    <source>
        <dbReference type="EMBL" id="GBM00112.1"/>
    </source>
</evidence>
<dbReference type="AlphaFoldDB" id="A0A4Y2C6R5"/>
<evidence type="ECO:0000313" key="2">
    <source>
        <dbReference type="Proteomes" id="UP000499080"/>
    </source>
</evidence>